<dbReference type="RefSeq" id="WP_014457576.1">
    <property type="nucleotide sequence ID" value="NZ_CP021922.1"/>
</dbReference>
<keyword evidence="1" id="KW-0472">Membrane</keyword>
<keyword evidence="1" id="KW-1133">Transmembrane helix</keyword>
<gene>
    <name evidence="2" type="ORF">S101468_01497</name>
</gene>
<feature type="transmembrane region" description="Helical" evidence="1">
    <location>
        <begin position="38"/>
        <end position="57"/>
    </location>
</feature>
<sequence>MLNECKGYIKNHPGISVVVVVLISVFIDRIIMCFSVNDLLKVIPSTIIGLMTLYIAFQQHVISRRQKEISERKLKLDIFEKRYDLYKEYSHLIIKVSYDIKVKTLNEVMDDSDRLLPMCCEGGFLFGSKCREEMFSILEKINDGLAIKESIEEKISNKGKNEDEKADAEIKKLWKECEGIFEGVIKDLAKSEETFEKYLDLTKIETF</sequence>
<evidence type="ECO:0000313" key="3">
    <source>
        <dbReference type="Proteomes" id="UP000196816"/>
    </source>
</evidence>
<feature type="transmembrane region" description="Helical" evidence="1">
    <location>
        <begin position="12"/>
        <end position="32"/>
    </location>
</feature>
<reference evidence="2 3" key="1">
    <citation type="submission" date="2017-06" db="EMBL/GenBank/DDBJ databases">
        <title>Genome sequence of Acetobacter pasteurianus subsp. pasteurianus strain SRCM101468.</title>
        <authorList>
            <person name="Cho S.H."/>
        </authorList>
    </citation>
    <scope>NUCLEOTIDE SEQUENCE [LARGE SCALE GENOMIC DNA]</scope>
    <source>
        <strain evidence="2 3">SRCM101468</strain>
    </source>
</reference>
<organism evidence="2 3">
    <name type="scientific">Acetobacter pasteurianus subsp. pasteurianus</name>
    <dbReference type="NCBI Taxonomy" id="481145"/>
    <lineage>
        <taxon>Bacteria</taxon>
        <taxon>Pseudomonadati</taxon>
        <taxon>Pseudomonadota</taxon>
        <taxon>Alphaproteobacteria</taxon>
        <taxon>Acetobacterales</taxon>
        <taxon>Acetobacteraceae</taxon>
        <taxon>Acetobacter</taxon>
    </lineage>
</organism>
<protein>
    <submittedName>
        <fullName evidence="2">Uncharacterized protein</fullName>
    </submittedName>
</protein>
<name>A0AAC9X114_ACEPA</name>
<proteinExistence type="predicted"/>
<keyword evidence="1" id="KW-0812">Transmembrane</keyword>
<dbReference type="Proteomes" id="UP000196816">
    <property type="component" value="Chromosome"/>
</dbReference>
<accession>A0AAC9X114</accession>
<evidence type="ECO:0000256" key="1">
    <source>
        <dbReference type="SAM" id="Phobius"/>
    </source>
</evidence>
<evidence type="ECO:0000313" key="2">
    <source>
        <dbReference type="EMBL" id="ASC05751.1"/>
    </source>
</evidence>
<dbReference type="EMBL" id="CP021922">
    <property type="protein sequence ID" value="ASC05751.1"/>
    <property type="molecule type" value="Genomic_DNA"/>
</dbReference>
<dbReference type="AlphaFoldDB" id="A0AAC9X114"/>